<dbReference type="AlphaFoldDB" id="A0A2W0EV02"/>
<reference evidence="1 2" key="1">
    <citation type="journal article" date="2018" name="Appl. Microbiol. Biotechnol.">
        <title>Characterization of the caprolactam degradation pathway in Pseudomonas jessenii using mass spectrometry-based proteomics.</title>
        <authorList>
            <person name="Otzen M."/>
            <person name="Palacio C."/>
            <person name="Janssen D.B."/>
        </authorList>
    </citation>
    <scope>NUCLEOTIDE SEQUENCE [LARGE SCALE GENOMIC DNA]</scope>
    <source>
        <strain evidence="1 2">GO3</strain>
    </source>
</reference>
<dbReference type="OrthoDB" id="7033561at2"/>
<dbReference type="Proteomes" id="UP000247437">
    <property type="component" value="Unassembled WGS sequence"/>
</dbReference>
<dbReference type="EMBL" id="PDLL01000166">
    <property type="protein sequence ID" value="PYY69735.1"/>
    <property type="molecule type" value="Genomic_DNA"/>
</dbReference>
<gene>
    <name evidence="1" type="ORF">CRX42_15050</name>
</gene>
<evidence type="ECO:0000313" key="2">
    <source>
        <dbReference type="Proteomes" id="UP000247437"/>
    </source>
</evidence>
<sequence>MTIPTRTLIGFSSKFWGENRLSVGASLLAMDVNDDAGNLAPRVILESIASRLAPTIKSSDAV</sequence>
<name>A0A2W0EV02_PSEJE</name>
<accession>A0A2W0EV02</accession>
<organism evidence="1 2">
    <name type="scientific">Pseudomonas jessenii</name>
    <dbReference type="NCBI Taxonomy" id="77298"/>
    <lineage>
        <taxon>Bacteria</taxon>
        <taxon>Pseudomonadati</taxon>
        <taxon>Pseudomonadota</taxon>
        <taxon>Gammaproteobacteria</taxon>
        <taxon>Pseudomonadales</taxon>
        <taxon>Pseudomonadaceae</taxon>
        <taxon>Pseudomonas</taxon>
    </lineage>
</organism>
<protein>
    <submittedName>
        <fullName evidence="1">Uncharacterized protein</fullName>
    </submittedName>
</protein>
<evidence type="ECO:0000313" key="1">
    <source>
        <dbReference type="EMBL" id="PYY69735.1"/>
    </source>
</evidence>
<proteinExistence type="predicted"/>
<comment type="caution">
    <text evidence="1">The sequence shown here is derived from an EMBL/GenBank/DDBJ whole genome shotgun (WGS) entry which is preliminary data.</text>
</comment>